<reference evidence="2" key="1">
    <citation type="journal article" date="2019" name="Int. J. Syst. Evol. Microbiol.">
        <title>The Global Catalogue of Microorganisms (GCM) 10K type strain sequencing project: providing services to taxonomists for standard genome sequencing and annotation.</title>
        <authorList>
            <consortium name="The Broad Institute Genomics Platform"/>
            <consortium name="The Broad Institute Genome Sequencing Center for Infectious Disease"/>
            <person name="Wu L."/>
            <person name="Ma J."/>
        </authorList>
    </citation>
    <scope>NUCLEOTIDE SEQUENCE [LARGE SCALE GENOMIC DNA]</scope>
    <source>
        <strain evidence="2">CECT 7477</strain>
    </source>
</reference>
<protein>
    <submittedName>
        <fullName evidence="1">DUF192 domain-containing protein</fullName>
    </submittedName>
</protein>
<keyword evidence="2" id="KW-1185">Reference proteome</keyword>
<dbReference type="Gene3D" id="2.60.120.1140">
    <property type="entry name" value="Protein of unknown function DUF192"/>
    <property type="match status" value="1"/>
</dbReference>
<dbReference type="PANTHER" id="PTHR37953">
    <property type="entry name" value="UPF0127 PROTEIN MJ1496"/>
    <property type="match status" value="1"/>
</dbReference>
<dbReference type="InterPro" id="IPR038695">
    <property type="entry name" value="Saro_0823-like_sf"/>
</dbReference>
<dbReference type="InterPro" id="IPR003795">
    <property type="entry name" value="DUF192"/>
</dbReference>
<evidence type="ECO:0000313" key="1">
    <source>
        <dbReference type="EMBL" id="MFC4094520.1"/>
    </source>
</evidence>
<name>A0ABV8JMZ5_9FLAO</name>
<dbReference type="Proteomes" id="UP001595814">
    <property type="component" value="Unassembled WGS sequence"/>
</dbReference>
<accession>A0ABV8JMZ5</accession>
<dbReference type="PANTHER" id="PTHR37953:SF1">
    <property type="entry name" value="UPF0127 PROTEIN MJ1496"/>
    <property type="match status" value="1"/>
</dbReference>
<dbReference type="Pfam" id="PF02643">
    <property type="entry name" value="DUF192"/>
    <property type="match status" value="1"/>
</dbReference>
<organism evidence="1 2">
    <name type="scientific">Euzebyella saccharophila</name>
    <dbReference type="NCBI Taxonomy" id="679664"/>
    <lineage>
        <taxon>Bacteria</taxon>
        <taxon>Pseudomonadati</taxon>
        <taxon>Bacteroidota</taxon>
        <taxon>Flavobacteriia</taxon>
        <taxon>Flavobacteriales</taxon>
        <taxon>Flavobacteriaceae</taxon>
        <taxon>Euzebyella</taxon>
    </lineage>
</organism>
<sequence>MCLSFHSFRKLIASVLFLTFFFTGCKNSEKRTVKTEEITFIKEGELSIYKPGTDVPVLNLNIELAETDYETQTGLMYRTSMKENEAMLFIFDDVAMHSFYMKNTEFPLDILFIKEDMTIGSFQENAQPLDEGSLSSKVPVQYVLEVNAGIVAEKGLSIGDSISFQKL</sequence>
<gene>
    <name evidence="1" type="ORF">ACFOUT_01455</name>
</gene>
<comment type="caution">
    <text evidence="1">The sequence shown here is derived from an EMBL/GenBank/DDBJ whole genome shotgun (WGS) entry which is preliminary data.</text>
</comment>
<proteinExistence type="predicted"/>
<dbReference type="EMBL" id="JBHSAW010000001">
    <property type="protein sequence ID" value="MFC4094520.1"/>
    <property type="molecule type" value="Genomic_DNA"/>
</dbReference>
<dbReference type="RefSeq" id="WP_192462740.1">
    <property type="nucleotide sequence ID" value="NZ_JACYFJ010000004.1"/>
</dbReference>
<evidence type="ECO:0000313" key="2">
    <source>
        <dbReference type="Proteomes" id="UP001595814"/>
    </source>
</evidence>